<dbReference type="RefSeq" id="XP_008725361.1">
    <property type="nucleotide sequence ID" value="XM_008727139.1"/>
</dbReference>
<accession>V9DH66</accession>
<proteinExistence type="predicted"/>
<gene>
    <name evidence="2" type="ORF">G647_02793</name>
</gene>
<evidence type="ECO:0000256" key="1">
    <source>
        <dbReference type="SAM" id="MobiDB-lite"/>
    </source>
</evidence>
<dbReference type="AlphaFoldDB" id="V9DH66"/>
<sequence>MPIFFVEKTQMPTLFANTRVERGSLASTRARTYVGIATAMRRATRRALKSAVYQKPVVTNARKFVMMLERPARQDALNHVLTAVSMGHVSVVVETVVTHVSSKPFLAANTMQRICCVAYRAYHYPAARDVRRLLTVVTLVLHWKARHVRLRRSVRNLDTINLLGVYKVDTNGTILAINSDIRLPSLDEPRCVCGAPLEGTRRYRIHSKLVRFNTTLDLLLAKTGRKLANFGSAVETLEKQLDETFDAFVEAIRPNPLAAKANAALLLRRSREILDLQNQITDFRKNVVDLVQRDLARLNNAFPNIVPSYTLMFHLHFDVLGYRVVSVRLSDALKLGNQLLKLQDPSFSVQRQGLKMIQFVHRESIAWVGLCKHALADPLLMTNPSLEAEIRLLQLQFLIYAKSTRVQLVHLGSPVEDTALAMDEDAIKTSLDIATKFSRSSPRTCAPFGQTARDFADIFAAANEVSTSSPIPAIKNAHVREIEKLWGQHKLGHLKTCAKRHIYSSKTFCDACPECGKEASVSSNEVFRESSKHLFESQFLEAMHARPTSSRHVESTTAESPETDRRPSNDQPVLEEEVPEQPDRELTQEERFLIAMRNNLPKIHGGCQLPRV</sequence>
<dbReference type="HOGENOM" id="CLU_030964_0_0_1"/>
<dbReference type="GeneID" id="19981286"/>
<reference evidence="2 3" key="1">
    <citation type="submission" date="2013-03" db="EMBL/GenBank/DDBJ databases">
        <title>The Genome Sequence of Cladophialophora carrionii CBS 160.54.</title>
        <authorList>
            <consortium name="The Broad Institute Genomics Platform"/>
            <person name="Cuomo C."/>
            <person name="de Hoog S."/>
            <person name="Gorbushina A."/>
            <person name="Walker B."/>
            <person name="Young S.K."/>
            <person name="Zeng Q."/>
            <person name="Gargeya S."/>
            <person name="Fitzgerald M."/>
            <person name="Haas B."/>
            <person name="Abouelleil A."/>
            <person name="Allen A.W."/>
            <person name="Alvarado L."/>
            <person name="Arachchi H.M."/>
            <person name="Berlin A.M."/>
            <person name="Chapman S.B."/>
            <person name="Gainer-Dewar J."/>
            <person name="Goldberg J."/>
            <person name="Griggs A."/>
            <person name="Gujja S."/>
            <person name="Hansen M."/>
            <person name="Howarth C."/>
            <person name="Imamovic A."/>
            <person name="Ireland A."/>
            <person name="Larimer J."/>
            <person name="McCowan C."/>
            <person name="Murphy C."/>
            <person name="Pearson M."/>
            <person name="Poon T.W."/>
            <person name="Priest M."/>
            <person name="Roberts A."/>
            <person name="Saif S."/>
            <person name="Shea T."/>
            <person name="Sisk P."/>
            <person name="Sykes S."/>
            <person name="Wortman J."/>
            <person name="Nusbaum C."/>
            <person name="Birren B."/>
        </authorList>
    </citation>
    <scope>NUCLEOTIDE SEQUENCE [LARGE SCALE GENOMIC DNA]</scope>
    <source>
        <strain evidence="2 3">CBS 160.54</strain>
    </source>
</reference>
<name>V9DH66_9EURO</name>
<dbReference type="EMBL" id="KB822703">
    <property type="protein sequence ID" value="ETI26016.1"/>
    <property type="molecule type" value="Genomic_DNA"/>
</dbReference>
<feature type="compositionally biased region" description="Polar residues" evidence="1">
    <location>
        <begin position="547"/>
        <end position="560"/>
    </location>
</feature>
<evidence type="ECO:0000313" key="3">
    <source>
        <dbReference type="Proteomes" id="UP000030678"/>
    </source>
</evidence>
<dbReference type="Proteomes" id="UP000030678">
    <property type="component" value="Unassembled WGS sequence"/>
</dbReference>
<dbReference type="VEuPathDB" id="FungiDB:G647_02793"/>
<evidence type="ECO:0000313" key="2">
    <source>
        <dbReference type="EMBL" id="ETI26016.1"/>
    </source>
</evidence>
<organism evidence="2 3">
    <name type="scientific">Cladophialophora carrionii CBS 160.54</name>
    <dbReference type="NCBI Taxonomy" id="1279043"/>
    <lineage>
        <taxon>Eukaryota</taxon>
        <taxon>Fungi</taxon>
        <taxon>Dikarya</taxon>
        <taxon>Ascomycota</taxon>
        <taxon>Pezizomycotina</taxon>
        <taxon>Eurotiomycetes</taxon>
        <taxon>Chaetothyriomycetidae</taxon>
        <taxon>Chaetothyriales</taxon>
        <taxon>Herpotrichiellaceae</taxon>
        <taxon>Cladophialophora</taxon>
    </lineage>
</organism>
<dbReference type="OrthoDB" id="4160673at2759"/>
<feature type="region of interest" description="Disordered" evidence="1">
    <location>
        <begin position="543"/>
        <end position="587"/>
    </location>
</feature>
<protein>
    <submittedName>
        <fullName evidence="2">Uncharacterized protein</fullName>
    </submittedName>
</protein>